<feature type="non-terminal residue" evidence="1">
    <location>
        <position position="98"/>
    </location>
</feature>
<dbReference type="EMBL" id="KL367520">
    <property type="protein sequence ID" value="KFD66846.1"/>
    <property type="molecule type" value="Genomic_DNA"/>
</dbReference>
<dbReference type="Proteomes" id="UP000030758">
    <property type="component" value="Unassembled WGS sequence"/>
</dbReference>
<organism evidence="1">
    <name type="scientific">Trichuris suis</name>
    <name type="common">pig whipworm</name>
    <dbReference type="NCBI Taxonomy" id="68888"/>
    <lineage>
        <taxon>Eukaryota</taxon>
        <taxon>Metazoa</taxon>
        <taxon>Ecdysozoa</taxon>
        <taxon>Nematoda</taxon>
        <taxon>Enoplea</taxon>
        <taxon>Dorylaimia</taxon>
        <taxon>Trichinellida</taxon>
        <taxon>Trichuridae</taxon>
        <taxon>Trichuris</taxon>
    </lineage>
</organism>
<name>A0A085NBK0_9BILA</name>
<gene>
    <name evidence="1" type="ORF">M514_20990</name>
</gene>
<reference evidence="1" key="1">
    <citation type="journal article" date="2014" name="Nat. Genet.">
        <title>Genome and transcriptome of the porcine whipworm Trichuris suis.</title>
        <authorList>
            <person name="Jex A.R."/>
            <person name="Nejsum P."/>
            <person name="Schwarz E.M."/>
            <person name="Hu L."/>
            <person name="Young N.D."/>
            <person name="Hall R.S."/>
            <person name="Korhonen P.K."/>
            <person name="Liao S."/>
            <person name="Thamsborg S."/>
            <person name="Xia J."/>
            <person name="Xu P."/>
            <person name="Wang S."/>
            <person name="Scheerlinck J.P."/>
            <person name="Hofmann A."/>
            <person name="Sternberg P.W."/>
            <person name="Wang J."/>
            <person name="Gasser R.B."/>
        </authorList>
    </citation>
    <scope>NUCLEOTIDE SEQUENCE [LARGE SCALE GENOMIC DNA]</scope>
    <source>
        <strain evidence="1">DCEP-RM93F</strain>
    </source>
</reference>
<accession>A0A085NBK0</accession>
<evidence type="ECO:0000313" key="1">
    <source>
        <dbReference type="EMBL" id="KFD66846.1"/>
    </source>
</evidence>
<sequence>MTCGPGERCSGVKSQRLFAVLAPGDDADDSLVRYVRLHHTKNSVAECCCAALLPLARAENGFVYHRSSDKKLADVAEAFHGERELVNFALQRIDVRSR</sequence>
<protein>
    <submittedName>
        <fullName evidence="1">Uncharacterized protein</fullName>
    </submittedName>
</protein>
<proteinExistence type="predicted"/>
<dbReference type="AlphaFoldDB" id="A0A085NBK0"/>